<evidence type="ECO:0000313" key="2">
    <source>
        <dbReference type="EMBL" id="KAH9421362.1"/>
    </source>
</evidence>
<organism evidence="2 3">
    <name type="scientific">Dermatophagoides pteronyssinus</name>
    <name type="common">European house dust mite</name>
    <dbReference type="NCBI Taxonomy" id="6956"/>
    <lineage>
        <taxon>Eukaryota</taxon>
        <taxon>Metazoa</taxon>
        <taxon>Ecdysozoa</taxon>
        <taxon>Arthropoda</taxon>
        <taxon>Chelicerata</taxon>
        <taxon>Arachnida</taxon>
        <taxon>Acari</taxon>
        <taxon>Acariformes</taxon>
        <taxon>Sarcoptiformes</taxon>
        <taxon>Astigmata</taxon>
        <taxon>Psoroptidia</taxon>
        <taxon>Analgoidea</taxon>
        <taxon>Pyroglyphidae</taxon>
        <taxon>Dermatophagoidinae</taxon>
        <taxon>Dermatophagoides</taxon>
    </lineage>
</organism>
<dbReference type="EMBL" id="NJHN03000041">
    <property type="protein sequence ID" value="KAH9421362.1"/>
    <property type="molecule type" value="Genomic_DNA"/>
</dbReference>
<protein>
    <submittedName>
        <fullName evidence="2">Uncharacterized protein</fullName>
    </submittedName>
</protein>
<gene>
    <name evidence="2" type="ORF">DERP_010499</name>
</gene>
<evidence type="ECO:0000313" key="3">
    <source>
        <dbReference type="Proteomes" id="UP000887458"/>
    </source>
</evidence>
<proteinExistence type="predicted"/>
<sequence>MNFKQKKNALKNENIGWMQQPNTNKQHETCHKIKKENLQLKLILFKLQTISTIHMKASHIDPVD</sequence>
<dbReference type="Proteomes" id="UP000887458">
    <property type="component" value="Unassembled WGS sequence"/>
</dbReference>
<evidence type="ECO:0000256" key="1">
    <source>
        <dbReference type="SAM" id="MobiDB-lite"/>
    </source>
</evidence>
<reference evidence="2 3" key="2">
    <citation type="journal article" date="2022" name="Mol. Biol. Evol.">
        <title>Comparative Genomics Reveals Insights into the Divergent Evolution of Astigmatic Mites and Household Pest Adaptations.</title>
        <authorList>
            <person name="Xiong Q."/>
            <person name="Wan A.T."/>
            <person name="Liu X."/>
            <person name="Fung C.S."/>
            <person name="Xiao X."/>
            <person name="Malainual N."/>
            <person name="Hou J."/>
            <person name="Wang L."/>
            <person name="Wang M."/>
            <person name="Yang K.Y."/>
            <person name="Cui Y."/>
            <person name="Leung E.L."/>
            <person name="Nong W."/>
            <person name="Shin S.K."/>
            <person name="Au S.W."/>
            <person name="Jeong K.Y."/>
            <person name="Chew F.T."/>
            <person name="Hui J.H."/>
            <person name="Leung T.F."/>
            <person name="Tungtrongchitr A."/>
            <person name="Zhong N."/>
            <person name="Liu Z."/>
            <person name="Tsui S.K."/>
        </authorList>
    </citation>
    <scope>NUCLEOTIDE SEQUENCE [LARGE SCALE GENOMIC DNA]</scope>
    <source>
        <strain evidence="2">Derp</strain>
    </source>
</reference>
<comment type="caution">
    <text evidence="2">The sequence shown here is derived from an EMBL/GenBank/DDBJ whole genome shotgun (WGS) entry which is preliminary data.</text>
</comment>
<accession>A0ABQ8JG10</accession>
<name>A0ABQ8JG10_DERPT</name>
<reference evidence="2 3" key="1">
    <citation type="journal article" date="2018" name="J. Allergy Clin. Immunol.">
        <title>High-quality assembly of Dermatophagoides pteronyssinus genome and transcriptome reveals a wide range of novel allergens.</title>
        <authorList>
            <person name="Liu X.Y."/>
            <person name="Yang K.Y."/>
            <person name="Wang M.Q."/>
            <person name="Kwok J.S."/>
            <person name="Zeng X."/>
            <person name="Yang Z."/>
            <person name="Xiao X.J."/>
            <person name="Lau C.P."/>
            <person name="Li Y."/>
            <person name="Huang Z.M."/>
            <person name="Ba J.G."/>
            <person name="Yim A.K."/>
            <person name="Ouyang C.Y."/>
            <person name="Ngai S.M."/>
            <person name="Chan T.F."/>
            <person name="Leung E.L."/>
            <person name="Liu L."/>
            <person name="Liu Z.G."/>
            <person name="Tsui S.K."/>
        </authorList>
    </citation>
    <scope>NUCLEOTIDE SEQUENCE [LARGE SCALE GENOMIC DNA]</scope>
    <source>
        <strain evidence="2">Derp</strain>
    </source>
</reference>
<keyword evidence="3" id="KW-1185">Reference proteome</keyword>
<feature type="region of interest" description="Disordered" evidence="1">
    <location>
        <begin position="1"/>
        <end position="27"/>
    </location>
</feature>